<organism evidence="1 2">
    <name type="scientific">Fictibacillus arsenicus</name>
    <dbReference type="NCBI Taxonomy" id="255247"/>
    <lineage>
        <taxon>Bacteria</taxon>
        <taxon>Bacillati</taxon>
        <taxon>Bacillota</taxon>
        <taxon>Bacilli</taxon>
        <taxon>Bacillales</taxon>
        <taxon>Fictibacillaceae</taxon>
        <taxon>Fictibacillus</taxon>
    </lineage>
</organism>
<dbReference type="KEGG" id="far:ABE41_011680"/>
<dbReference type="EMBL" id="CP016761">
    <property type="protein sequence ID" value="ANX12670.1"/>
    <property type="molecule type" value="Genomic_DNA"/>
</dbReference>
<gene>
    <name evidence="1" type="ORF">ABE41_011680</name>
</gene>
<keyword evidence="2" id="KW-1185">Reference proteome</keyword>
<reference evidence="1 2" key="1">
    <citation type="submission" date="2016-08" db="EMBL/GenBank/DDBJ databases">
        <title>Complete genome sequence of Fictibacillus arsenicus G25-54, a strain with toxicity to nematodes and a potential arsenic-resistance activity.</title>
        <authorList>
            <person name="Zheng Z."/>
        </authorList>
    </citation>
    <scope>NUCLEOTIDE SEQUENCE [LARGE SCALE GENOMIC DNA]</scope>
    <source>
        <strain evidence="1 2">G25-54</strain>
    </source>
</reference>
<evidence type="ECO:0000313" key="2">
    <source>
        <dbReference type="Proteomes" id="UP000077412"/>
    </source>
</evidence>
<proteinExistence type="predicted"/>
<accession>A0A1B1Z5G3</accession>
<protein>
    <submittedName>
        <fullName evidence="1">Uncharacterized protein</fullName>
    </submittedName>
</protein>
<evidence type="ECO:0000313" key="1">
    <source>
        <dbReference type="EMBL" id="ANX12670.1"/>
    </source>
</evidence>
<dbReference type="Proteomes" id="UP000077412">
    <property type="component" value="Chromosome"/>
</dbReference>
<sequence length="68" mass="7793">MSAFRLIEKVVMNYCLELKGFGVELPRGKRAAWSGNQLLSKATMYAKQPLEKSLNKRTRTVKCFINVE</sequence>
<dbReference type="AlphaFoldDB" id="A0A1B1Z5G3"/>
<name>A0A1B1Z5G3_9BACL</name>
<dbReference type="STRING" id="255247.ABE41_011680"/>